<dbReference type="Gene3D" id="3.40.50.1820">
    <property type="entry name" value="alpha/beta hydrolase"/>
    <property type="match status" value="1"/>
</dbReference>
<organism evidence="4">
    <name type="scientific">Graphocephala atropunctata</name>
    <dbReference type="NCBI Taxonomy" id="36148"/>
    <lineage>
        <taxon>Eukaryota</taxon>
        <taxon>Metazoa</taxon>
        <taxon>Ecdysozoa</taxon>
        <taxon>Arthropoda</taxon>
        <taxon>Hexapoda</taxon>
        <taxon>Insecta</taxon>
        <taxon>Pterygota</taxon>
        <taxon>Neoptera</taxon>
        <taxon>Paraneoptera</taxon>
        <taxon>Hemiptera</taxon>
        <taxon>Auchenorrhyncha</taxon>
        <taxon>Membracoidea</taxon>
        <taxon>Cicadellidae</taxon>
        <taxon>Cicadellinae</taxon>
        <taxon>Cicadellini</taxon>
        <taxon>Graphocephala</taxon>
    </lineage>
</organism>
<dbReference type="InterPro" id="IPR029058">
    <property type="entry name" value="AB_hydrolase_fold"/>
</dbReference>
<dbReference type="AlphaFoldDB" id="A0A1B6LGR1"/>
<evidence type="ECO:0000256" key="1">
    <source>
        <dbReference type="ARBA" id="ARBA00005964"/>
    </source>
</evidence>
<feature type="non-terminal residue" evidence="4">
    <location>
        <position position="1"/>
    </location>
</feature>
<proteinExistence type="inferred from homology"/>
<dbReference type="InterPro" id="IPR002018">
    <property type="entry name" value="CarbesteraseB"/>
</dbReference>
<dbReference type="SUPFAM" id="SSF53474">
    <property type="entry name" value="alpha/beta-Hydrolases"/>
    <property type="match status" value="1"/>
</dbReference>
<feature type="domain" description="Carboxylesterase type B" evidence="3">
    <location>
        <begin position="23"/>
        <end position="156"/>
    </location>
</feature>
<sequence>PQFGPWLSLSPSLDIERAGDTFVDRQMLLGITSTESFHDLSASHIESGLDTNERDEILRMFVNTVYSHQLREIFSAVRNECTVWNEATDSPLVVRDSVLLALSDGLTVAPLVKLAYLHSRRGATTYLFHLAHQSDKDLRSLGLGSVRGDLLSYILG</sequence>
<keyword evidence="2" id="KW-0325">Glycoprotein</keyword>
<evidence type="ECO:0000259" key="3">
    <source>
        <dbReference type="Pfam" id="PF00135"/>
    </source>
</evidence>
<dbReference type="InterPro" id="IPR051093">
    <property type="entry name" value="Neuroligin/BSAL"/>
</dbReference>
<reference evidence="4" key="1">
    <citation type="submission" date="2015-11" db="EMBL/GenBank/DDBJ databases">
        <title>De novo transcriptome assembly of four potential Pierce s Disease insect vectors from Arizona vineyards.</title>
        <authorList>
            <person name="Tassone E.E."/>
        </authorList>
    </citation>
    <scope>NUCLEOTIDE SEQUENCE</scope>
</reference>
<dbReference type="Pfam" id="PF00135">
    <property type="entry name" value="COesterase"/>
    <property type="match status" value="1"/>
</dbReference>
<feature type="non-terminal residue" evidence="4">
    <location>
        <position position="156"/>
    </location>
</feature>
<gene>
    <name evidence="4" type="ORF">g.1904</name>
</gene>
<name>A0A1B6LGR1_9HEMI</name>
<evidence type="ECO:0000256" key="2">
    <source>
        <dbReference type="ARBA" id="ARBA00023180"/>
    </source>
</evidence>
<evidence type="ECO:0000313" key="4">
    <source>
        <dbReference type="EMBL" id="JAT22818.1"/>
    </source>
</evidence>
<dbReference type="EMBL" id="GEBQ01017159">
    <property type="protein sequence ID" value="JAT22818.1"/>
    <property type="molecule type" value="Transcribed_RNA"/>
</dbReference>
<comment type="similarity">
    <text evidence="1">Belongs to the type-B carboxylesterase/lipase family.</text>
</comment>
<protein>
    <recommendedName>
        <fullName evidence="3">Carboxylesterase type B domain-containing protein</fullName>
    </recommendedName>
</protein>
<dbReference type="PANTHER" id="PTHR43903">
    <property type="entry name" value="NEUROLIGIN"/>
    <property type="match status" value="1"/>
</dbReference>
<accession>A0A1B6LGR1</accession>